<feature type="domain" description="Sulfatase N-terminal" evidence="3">
    <location>
        <begin position="1"/>
        <end position="83"/>
    </location>
</feature>
<dbReference type="Pfam" id="PF00884">
    <property type="entry name" value="Sulfatase"/>
    <property type="match status" value="1"/>
</dbReference>
<dbReference type="EMBL" id="OA887985">
    <property type="protein sequence ID" value="CAD7283725.1"/>
    <property type="molecule type" value="Genomic_DNA"/>
</dbReference>
<dbReference type="EMBL" id="CAJPEX010005948">
    <property type="protein sequence ID" value="CAG0923877.1"/>
    <property type="molecule type" value="Genomic_DNA"/>
</dbReference>
<dbReference type="GO" id="GO:0006027">
    <property type="term" value="P:glycosaminoglycan catabolic process"/>
    <property type="evidence" value="ECO:0007669"/>
    <property type="project" value="TreeGrafter"/>
</dbReference>
<name>A0A7R9GII3_9CRUS</name>
<sequence>MDQGVGLIIREAESAGLLENTMIIFTSDNGPPFPDGRTNLYEAGKICVQIPLIVSTPTGTKSIVDASVTLLDIFPTILDWFDVPLPRYSLKHKGKPVEFTGTSLLPILKSESPQSEFSTRPVFMSHSLHEITMYYPMRAVRIGEVKIIQNLSWRLPFPIDEDFYMSPTFQMSRSSKRKYELREGGIRWGMYKLALNQVPNEKEGDLRSLPSGLSLEGPHRMVQETSEIQRPEGAAVDCVERGGFHKFREGMLNRTKEHKSLNWHKTLKDYYFRERWETFLIEDFREKRLPENLTILQTVFHELQDWQWRTDDPWVCYPDKVLEGGTVDEPKRSCLPLLNSYYP</sequence>
<dbReference type="InterPro" id="IPR017850">
    <property type="entry name" value="Alkaline_phosphatase_core_sf"/>
</dbReference>
<dbReference type="AlphaFoldDB" id="A0A7R9GII3"/>
<dbReference type="GO" id="GO:0016250">
    <property type="term" value="F:N-sulfoglucosamine sulfohydrolase activity"/>
    <property type="evidence" value="ECO:0007669"/>
    <property type="project" value="TreeGrafter"/>
</dbReference>
<evidence type="ECO:0000313" key="4">
    <source>
        <dbReference type="EMBL" id="CAD7283725.1"/>
    </source>
</evidence>
<dbReference type="SUPFAM" id="SSF53649">
    <property type="entry name" value="Alkaline phosphatase-like"/>
    <property type="match status" value="1"/>
</dbReference>
<dbReference type="GO" id="GO:0030200">
    <property type="term" value="P:heparan sulfate proteoglycan catabolic process"/>
    <property type="evidence" value="ECO:0007669"/>
    <property type="project" value="TreeGrafter"/>
</dbReference>
<keyword evidence="5" id="KW-1185">Reference proteome</keyword>
<comment type="similarity">
    <text evidence="2">Belongs to the sulfatase family.</text>
</comment>
<dbReference type="Gene3D" id="3.40.720.10">
    <property type="entry name" value="Alkaline Phosphatase, subunit A"/>
    <property type="match status" value="1"/>
</dbReference>
<dbReference type="PANTHER" id="PTHR43108:SF6">
    <property type="entry name" value="N-SULPHOGLUCOSAMINE SULPHOHYDROLASE"/>
    <property type="match status" value="1"/>
</dbReference>
<reference evidence="4" key="1">
    <citation type="submission" date="2020-11" db="EMBL/GenBank/DDBJ databases">
        <authorList>
            <person name="Tran Van P."/>
        </authorList>
    </citation>
    <scope>NUCLEOTIDE SEQUENCE</scope>
</reference>
<comment type="cofactor">
    <cofactor evidence="1">
        <name>Ca(2+)</name>
        <dbReference type="ChEBI" id="CHEBI:29108"/>
    </cofactor>
</comment>
<evidence type="ECO:0000256" key="1">
    <source>
        <dbReference type="ARBA" id="ARBA00001913"/>
    </source>
</evidence>
<evidence type="ECO:0000256" key="2">
    <source>
        <dbReference type="ARBA" id="ARBA00008779"/>
    </source>
</evidence>
<gene>
    <name evidence="4" type="ORF">NMOB1V02_LOCUS11337</name>
</gene>
<organism evidence="4">
    <name type="scientific">Notodromas monacha</name>
    <dbReference type="NCBI Taxonomy" id="399045"/>
    <lineage>
        <taxon>Eukaryota</taxon>
        <taxon>Metazoa</taxon>
        <taxon>Ecdysozoa</taxon>
        <taxon>Arthropoda</taxon>
        <taxon>Crustacea</taxon>
        <taxon>Oligostraca</taxon>
        <taxon>Ostracoda</taxon>
        <taxon>Podocopa</taxon>
        <taxon>Podocopida</taxon>
        <taxon>Cypridocopina</taxon>
        <taxon>Cypridoidea</taxon>
        <taxon>Cyprididae</taxon>
        <taxon>Notodromas</taxon>
    </lineage>
</organism>
<dbReference type="PANTHER" id="PTHR43108">
    <property type="entry name" value="N-ACETYLGLUCOSAMINE-6-SULFATASE FAMILY MEMBER"/>
    <property type="match status" value="1"/>
</dbReference>
<protein>
    <recommendedName>
        <fullName evidence="3">Sulfatase N-terminal domain-containing protein</fullName>
    </recommendedName>
</protein>
<accession>A0A7R9GII3</accession>
<dbReference type="InterPro" id="IPR000917">
    <property type="entry name" value="Sulfatase_N"/>
</dbReference>
<evidence type="ECO:0000259" key="3">
    <source>
        <dbReference type="Pfam" id="PF00884"/>
    </source>
</evidence>
<evidence type="ECO:0000313" key="5">
    <source>
        <dbReference type="Proteomes" id="UP000678499"/>
    </source>
</evidence>
<proteinExistence type="inferred from homology"/>
<dbReference type="OrthoDB" id="10012954at2759"/>
<dbReference type="Proteomes" id="UP000678499">
    <property type="component" value="Unassembled WGS sequence"/>
</dbReference>